<dbReference type="KEGG" id="dci:103518600"/>
<gene>
    <name evidence="2" type="primary">LOC103518600</name>
</gene>
<organism evidence="1 2">
    <name type="scientific">Diaphorina citri</name>
    <name type="common">Asian citrus psyllid</name>
    <dbReference type="NCBI Taxonomy" id="121845"/>
    <lineage>
        <taxon>Eukaryota</taxon>
        <taxon>Metazoa</taxon>
        <taxon>Ecdysozoa</taxon>
        <taxon>Arthropoda</taxon>
        <taxon>Hexapoda</taxon>
        <taxon>Insecta</taxon>
        <taxon>Pterygota</taxon>
        <taxon>Neoptera</taxon>
        <taxon>Paraneoptera</taxon>
        <taxon>Hemiptera</taxon>
        <taxon>Sternorrhyncha</taxon>
        <taxon>Psylloidea</taxon>
        <taxon>Psyllidae</taxon>
        <taxon>Diaphorininae</taxon>
        <taxon>Diaphorina</taxon>
    </lineage>
</organism>
<dbReference type="PANTHER" id="PTHR33198">
    <property type="entry name" value="ANK_REP_REGION DOMAIN-CONTAINING PROTEIN-RELATED"/>
    <property type="match status" value="1"/>
</dbReference>
<accession>A0A3Q0JHE3</accession>
<name>A0A3Q0JHE3_DIACI</name>
<dbReference type="PANTHER" id="PTHR33198:SF20">
    <property type="entry name" value="RETROTRANSPOSON GAG DOMAIN-CONTAINING PROTEIN"/>
    <property type="match status" value="1"/>
</dbReference>
<dbReference type="PaxDb" id="121845-A0A3Q0JHE3"/>
<protein>
    <submittedName>
        <fullName evidence="2">Uncharacterized protein LOC103518600</fullName>
    </submittedName>
</protein>
<dbReference type="RefSeq" id="XP_026686155.1">
    <property type="nucleotide sequence ID" value="XM_026830354.1"/>
</dbReference>
<evidence type="ECO:0000313" key="1">
    <source>
        <dbReference type="Proteomes" id="UP000079169"/>
    </source>
</evidence>
<sequence>MAVSLPKLKYDDLSSKSIQEFRRKFGYYLQANKLSAEVEEVKLAHLKSAIDFETDELIQSFNLGNETCTSILDALYNHFEPRKNTVMNQFNFFRCQQEENESFQSFHAKLKMLAAKCEFGEVTDTLMKTRIILGIKELELQQFLLRNSTSSLEDIMNHCKNHEEAQINQSVLKAQPGSMQEAAVSKLKARRIPNHVHQQVDKKSAEPYQCRRCGTKHLPRSCPAFGKRCKKCKRIGHFDSQCRSKKYHKHKVQCVSDASLSEDDSDYSIDSINNPVSQGADINIIPLSLLRKMGIHKRKLKPCRLSITAYGGFKTTPEGMTDLCVNTETSMLQ</sequence>
<proteinExistence type="predicted"/>
<dbReference type="AlphaFoldDB" id="A0A3Q0JHE3"/>
<dbReference type="STRING" id="121845.A0A3Q0JHE3"/>
<evidence type="ECO:0000313" key="2">
    <source>
        <dbReference type="RefSeq" id="XP_026686155.1"/>
    </source>
</evidence>
<dbReference type="Gene3D" id="4.10.60.10">
    <property type="entry name" value="Zinc finger, CCHC-type"/>
    <property type="match status" value="1"/>
</dbReference>
<keyword evidence="1" id="KW-1185">Reference proteome</keyword>
<dbReference type="Proteomes" id="UP000079169">
    <property type="component" value="Unplaced"/>
</dbReference>
<reference evidence="2" key="1">
    <citation type="submission" date="2025-08" db="UniProtKB">
        <authorList>
            <consortium name="RefSeq"/>
        </authorList>
    </citation>
    <scope>IDENTIFICATION</scope>
</reference>
<dbReference type="GeneID" id="103518600"/>